<dbReference type="GO" id="GO:0005506">
    <property type="term" value="F:iron ion binding"/>
    <property type="evidence" value="ECO:0007669"/>
    <property type="project" value="InterPro"/>
</dbReference>
<keyword evidence="4 9" id="KW-0479">Metal-binding</keyword>
<accession>A0A450Z647</accession>
<dbReference type="GO" id="GO:0020037">
    <property type="term" value="F:heme binding"/>
    <property type="evidence" value="ECO:0007669"/>
    <property type="project" value="InterPro"/>
</dbReference>
<dbReference type="InterPro" id="IPR008168">
    <property type="entry name" value="Cyt_C_IC"/>
</dbReference>
<feature type="chain" id="PRO_5036113562" evidence="10">
    <location>
        <begin position="21"/>
        <end position="210"/>
    </location>
</feature>
<protein>
    <submittedName>
        <fullName evidence="13">Cytochrome c553</fullName>
    </submittedName>
</protein>
<feature type="binding site" description="covalent" evidence="8">
    <location>
        <position position="41"/>
    </location>
    <ligand>
        <name>heme c</name>
        <dbReference type="ChEBI" id="CHEBI:61717"/>
        <label>1</label>
    </ligand>
</feature>
<dbReference type="PANTHER" id="PTHR33751">
    <property type="entry name" value="CBB3-TYPE CYTOCHROME C OXIDASE SUBUNIT FIXP"/>
    <property type="match status" value="1"/>
</dbReference>
<organism evidence="13">
    <name type="scientific">Candidatus Kentrum sp. SD</name>
    <dbReference type="NCBI Taxonomy" id="2126332"/>
    <lineage>
        <taxon>Bacteria</taxon>
        <taxon>Pseudomonadati</taxon>
        <taxon>Pseudomonadota</taxon>
        <taxon>Gammaproteobacteria</taxon>
        <taxon>Candidatus Kentrum</taxon>
    </lineage>
</organism>
<keyword evidence="7 9" id="KW-0408">Iron</keyword>
<feature type="binding site" description="covalent" evidence="8">
    <location>
        <position position="143"/>
    </location>
    <ligand>
        <name>heme c</name>
        <dbReference type="ChEBI" id="CHEBI:61717"/>
        <label>2</label>
    </ligand>
</feature>
<keyword evidence="5" id="KW-0574">Periplasm</keyword>
<gene>
    <name evidence="13" type="ORF">BECKSD772E_GA0070983_11664</name>
    <name evidence="12" type="ORF">BECKSD772F_GA0070984_11624</name>
</gene>
<evidence type="ECO:0000313" key="13">
    <source>
        <dbReference type="EMBL" id="VFK49232.1"/>
    </source>
</evidence>
<evidence type="ECO:0000256" key="8">
    <source>
        <dbReference type="PIRSR" id="PIRSR000005-1"/>
    </source>
</evidence>
<evidence type="ECO:0000259" key="11">
    <source>
        <dbReference type="PROSITE" id="PS51007"/>
    </source>
</evidence>
<feature type="signal peptide" evidence="10">
    <location>
        <begin position="1"/>
        <end position="20"/>
    </location>
</feature>
<evidence type="ECO:0000256" key="4">
    <source>
        <dbReference type="ARBA" id="ARBA00022723"/>
    </source>
</evidence>
<dbReference type="InterPro" id="IPR036909">
    <property type="entry name" value="Cyt_c-like_dom_sf"/>
</dbReference>
<feature type="binding site" description="axial binding residue" evidence="9">
    <location>
        <position position="45"/>
    </location>
    <ligand>
        <name>heme c</name>
        <dbReference type="ChEBI" id="CHEBI:61717"/>
        <label>1</label>
    </ligand>
    <ligandPart>
        <name>Fe</name>
        <dbReference type="ChEBI" id="CHEBI:18248"/>
    </ligandPart>
</feature>
<evidence type="ECO:0000313" key="12">
    <source>
        <dbReference type="EMBL" id="VFK43963.1"/>
    </source>
</evidence>
<feature type="domain" description="Cytochrome c" evidence="11">
    <location>
        <begin position="119"/>
        <end position="210"/>
    </location>
</feature>
<comment type="subcellular location">
    <subcellularLocation>
        <location evidence="1">Periplasm</location>
    </subcellularLocation>
</comment>
<feature type="binding site" description="covalent" evidence="8">
    <location>
        <position position="44"/>
    </location>
    <ligand>
        <name>heme c</name>
        <dbReference type="ChEBI" id="CHEBI:61717"/>
        <label>1</label>
    </ligand>
</feature>
<evidence type="ECO:0000256" key="2">
    <source>
        <dbReference type="ARBA" id="ARBA00022448"/>
    </source>
</evidence>
<name>A0A450Z647_9GAMM</name>
<evidence type="ECO:0000256" key="5">
    <source>
        <dbReference type="ARBA" id="ARBA00022764"/>
    </source>
</evidence>
<evidence type="ECO:0000256" key="3">
    <source>
        <dbReference type="ARBA" id="ARBA00022617"/>
    </source>
</evidence>
<dbReference type="PRINTS" id="PR00605">
    <property type="entry name" value="CYTCHROMECIC"/>
</dbReference>
<feature type="domain" description="Cytochrome c" evidence="11">
    <location>
        <begin position="29"/>
        <end position="108"/>
    </location>
</feature>
<dbReference type="EMBL" id="CAADFU010000166">
    <property type="protein sequence ID" value="VFK49232.1"/>
    <property type="molecule type" value="Genomic_DNA"/>
</dbReference>
<dbReference type="AlphaFoldDB" id="A0A450Z647"/>
<dbReference type="PANTHER" id="PTHR33751:SF9">
    <property type="entry name" value="CYTOCHROME C4"/>
    <property type="match status" value="1"/>
</dbReference>
<evidence type="ECO:0000256" key="1">
    <source>
        <dbReference type="ARBA" id="ARBA00004418"/>
    </source>
</evidence>
<dbReference type="InterPro" id="IPR024167">
    <property type="entry name" value="Cytochrome_c4-like"/>
</dbReference>
<feature type="binding site" description="axial binding residue" evidence="9">
    <location>
        <position position="144"/>
    </location>
    <ligand>
        <name>heme c</name>
        <dbReference type="ChEBI" id="CHEBI:61717"/>
        <label>2</label>
    </ligand>
    <ligandPart>
        <name>Fe</name>
        <dbReference type="ChEBI" id="CHEBI:18248"/>
    </ligandPart>
</feature>
<proteinExistence type="predicted"/>
<dbReference type="GO" id="GO:0009055">
    <property type="term" value="F:electron transfer activity"/>
    <property type="evidence" value="ECO:0007669"/>
    <property type="project" value="InterPro"/>
</dbReference>
<dbReference type="Gene3D" id="1.10.760.10">
    <property type="entry name" value="Cytochrome c-like domain"/>
    <property type="match status" value="2"/>
</dbReference>
<evidence type="ECO:0000256" key="6">
    <source>
        <dbReference type="ARBA" id="ARBA00022982"/>
    </source>
</evidence>
<dbReference type="SUPFAM" id="SSF46626">
    <property type="entry name" value="Cytochrome c"/>
    <property type="match status" value="2"/>
</dbReference>
<evidence type="ECO:0000256" key="7">
    <source>
        <dbReference type="ARBA" id="ARBA00023004"/>
    </source>
</evidence>
<feature type="binding site" description="axial binding residue" evidence="9">
    <location>
        <position position="85"/>
    </location>
    <ligand>
        <name>heme c</name>
        <dbReference type="ChEBI" id="CHEBI:61717"/>
        <label>1</label>
    </ligand>
    <ligandPart>
        <name>Fe</name>
        <dbReference type="ChEBI" id="CHEBI:18248"/>
    </ligandPart>
</feature>
<sequence length="210" mass="22275">MKNIFLTSLLVLSVTTSVSAAESKAASGGDIEAGRTKSAVCAGCHGADGNSPSSQFPRLAGQHATYLMKQIKDFRAATHRSSDIMKPFAMGQGIEDMEDIAAYFAARKKAPQHAEGDSEKLALGARIYRGGNADTKLPACMACHGPAGNGNRLALFPALAGQHAAYTKTQLEAFRSEIRKNDAKSMMRAIAGRMTDQEIDAVSQYIAGLH</sequence>
<reference evidence="13" key="1">
    <citation type="submission" date="2019-02" db="EMBL/GenBank/DDBJ databases">
        <authorList>
            <person name="Gruber-Vodicka R. H."/>
            <person name="Seah K. B. B."/>
        </authorList>
    </citation>
    <scope>NUCLEOTIDE SEQUENCE</scope>
    <source>
        <strain evidence="13">BECK_S1320</strain>
        <strain evidence="12">BECK_S1321</strain>
    </source>
</reference>
<dbReference type="InterPro" id="IPR050597">
    <property type="entry name" value="Cytochrome_c_Oxidase_Subunit"/>
</dbReference>
<comment type="PTM">
    <text evidence="8">Binds 2 heme c groups covalently per subunit.</text>
</comment>
<feature type="binding site" description="axial binding residue" evidence="9">
    <location>
        <position position="187"/>
    </location>
    <ligand>
        <name>heme c</name>
        <dbReference type="ChEBI" id="CHEBI:61717"/>
        <label>2</label>
    </ligand>
    <ligandPart>
        <name>Fe</name>
        <dbReference type="ChEBI" id="CHEBI:18248"/>
    </ligandPart>
</feature>
<evidence type="ECO:0000256" key="10">
    <source>
        <dbReference type="SAM" id="SignalP"/>
    </source>
</evidence>
<dbReference type="GO" id="GO:0042597">
    <property type="term" value="C:periplasmic space"/>
    <property type="evidence" value="ECO:0007669"/>
    <property type="project" value="UniProtKB-SubCell"/>
</dbReference>
<dbReference type="Pfam" id="PF00034">
    <property type="entry name" value="Cytochrom_C"/>
    <property type="match status" value="2"/>
</dbReference>
<keyword evidence="2" id="KW-0813">Transport</keyword>
<keyword evidence="3 8" id="KW-0349">Heme</keyword>
<feature type="binding site" description="covalent" evidence="8">
    <location>
        <position position="140"/>
    </location>
    <ligand>
        <name>heme c</name>
        <dbReference type="ChEBI" id="CHEBI:61717"/>
        <label>2</label>
    </ligand>
</feature>
<dbReference type="PROSITE" id="PS51007">
    <property type="entry name" value="CYTC"/>
    <property type="match status" value="2"/>
</dbReference>
<keyword evidence="6" id="KW-0249">Electron transport</keyword>
<evidence type="ECO:0000256" key="9">
    <source>
        <dbReference type="PIRSR" id="PIRSR000005-2"/>
    </source>
</evidence>
<dbReference type="InterPro" id="IPR009056">
    <property type="entry name" value="Cyt_c-like_dom"/>
</dbReference>
<dbReference type="PIRSF" id="PIRSF000005">
    <property type="entry name" value="Cytochrome_c4"/>
    <property type="match status" value="1"/>
</dbReference>
<dbReference type="EMBL" id="CAADFR010000162">
    <property type="protein sequence ID" value="VFK43963.1"/>
    <property type="molecule type" value="Genomic_DNA"/>
</dbReference>
<keyword evidence="10" id="KW-0732">Signal</keyword>